<accession>A0A1A0HIW6</accession>
<keyword evidence="7" id="KW-1185">Reference proteome</keyword>
<dbReference type="CDD" id="cd06224">
    <property type="entry name" value="REM"/>
    <property type="match status" value="1"/>
</dbReference>
<dbReference type="SUPFAM" id="SSF48366">
    <property type="entry name" value="Ras GEF"/>
    <property type="match status" value="1"/>
</dbReference>
<feature type="domain" description="Ras-GEF" evidence="4">
    <location>
        <begin position="1120"/>
        <end position="1384"/>
    </location>
</feature>
<reference evidence="6 7" key="1">
    <citation type="submission" date="2016-05" db="EMBL/GenBank/DDBJ databases">
        <title>Comparative genomics of biotechnologically important yeasts.</title>
        <authorList>
            <consortium name="DOE Joint Genome Institute"/>
            <person name="Riley R."/>
            <person name="Haridas S."/>
            <person name="Wolfe K.H."/>
            <person name="Lopes M.R."/>
            <person name="Hittinger C.T."/>
            <person name="Goker M."/>
            <person name="Salamov A."/>
            <person name="Wisecaver J."/>
            <person name="Long T.M."/>
            <person name="Aerts A.L."/>
            <person name="Barry K."/>
            <person name="Choi C."/>
            <person name="Clum A."/>
            <person name="Coughlan A.Y."/>
            <person name="Deshpande S."/>
            <person name="Douglass A.P."/>
            <person name="Hanson S.J."/>
            <person name="Klenk H.-P."/>
            <person name="LaButti K."/>
            <person name="Lapidus A."/>
            <person name="Lindquist E."/>
            <person name="Lipzen A."/>
            <person name="Meier-kolthoff J.P."/>
            <person name="Ohm R.A."/>
            <person name="Otillar R.P."/>
            <person name="Pangilinan J."/>
            <person name="Peng Y."/>
            <person name="Rokas A."/>
            <person name="Rosa C.A."/>
            <person name="Scheuner C."/>
            <person name="Sibirny A.A."/>
            <person name="Slot J.C."/>
            <person name="Stielow J.B."/>
            <person name="Sun H."/>
            <person name="Kurtzman C.P."/>
            <person name="Blackwell M."/>
            <person name="Grigoriev I.V."/>
            <person name="Jeffries T.W."/>
        </authorList>
    </citation>
    <scope>NUCLEOTIDE SEQUENCE [LARGE SCALE GENOMIC DNA]</scope>
    <source>
        <strain evidence="6 7">NRRL YB-4993</strain>
    </source>
</reference>
<dbReference type="PROSITE" id="PS50212">
    <property type="entry name" value="RASGEF_NTER"/>
    <property type="match status" value="1"/>
</dbReference>
<organism evidence="6 7">
    <name type="scientific">Metschnikowia bicuspidata var. bicuspidata NRRL YB-4993</name>
    <dbReference type="NCBI Taxonomy" id="869754"/>
    <lineage>
        <taxon>Eukaryota</taxon>
        <taxon>Fungi</taxon>
        <taxon>Dikarya</taxon>
        <taxon>Ascomycota</taxon>
        <taxon>Saccharomycotina</taxon>
        <taxon>Pichiomycetes</taxon>
        <taxon>Metschnikowiaceae</taxon>
        <taxon>Metschnikowia</taxon>
    </lineage>
</organism>
<evidence type="ECO:0000313" key="6">
    <source>
        <dbReference type="EMBL" id="OBA23827.1"/>
    </source>
</evidence>
<dbReference type="Proteomes" id="UP000092555">
    <property type="component" value="Unassembled WGS sequence"/>
</dbReference>
<dbReference type="Pfam" id="PF00618">
    <property type="entry name" value="RasGEF_N"/>
    <property type="match status" value="1"/>
</dbReference>
<dbReference type="GO" id="GO:0007265">
    <property type="term" value="P:Ras protein signal transduction"/>
    <property type="evidence" value="ECO:0007669"/>
    <property type="project" value="TreeGrafter"/>
</dbReference>
<evidence type="ECO:0000256" key="3">
    <source>
        <dbReference type="SAM" id="MobiDB-lite"/>
    </source>
</evidence>
<dbReference type="RefSeq" id="XP_018714308.1">
    <property type="nucleotide sequence ID" value="XM_018858583.1"/>
</dbReference>
<dbReference type="InterPro" id="IPR036964">
    <property type="entry name" value="RASGEF_cat_dom_sf"/>
</dbReference>
<evidence type="ECO:0000256" key="1">
    <source>
        <dbReference type="ARBA" id="ARBA00022658"/>
    </source>
</evidence>
<name>A0A1A0HIW6_9ASCO</name>
<dbReference type="Pfam" id="PF00617">
    <property type="entry name" value="RasGEF"/>
    <property type="match status" value="1"/>
</dbReference>
<dbReference type="SMART" id="SM00147">
    <property type="entry name" value="RasGEF"/>
    <property type="match status" value="1"/>
</dbReference>
<protein>
    <submittedName>
        <fullName evidence="6">Ras GEF</fullName>
    </submittedName>
</protein>
<gene>
    <name evidence="6" type="ORF">METBIDRAFT_76773</name>
</gene>
<feature type="domain" description="N-terminal Ras-GEF" evidence="5">
    <location>
        <begin position="92"/>
        <end position="223"/>
    </location>
</feature>
<dbReference type="GO" id="GO:0005085">
    <property type="term" value="F:guanyl-nucleotide exchange factor activity"/>
    <property type="evidence" value="ECO:0007669"/>
    <property type="project" value="UniProtKB-KW"/>
</dbReference>
<feature type="region of interest" description="Disordered" evidence="3">
    <location>
        <begin position="415"/>
        <end position="434"/>
    </location>
</feature>
<evidence type="ECO:0000259" key="4">
    <source>
        <dbReference type="PROSITE" id="PS50009"/>
    </source>
</evidence>
<evidence type="ECO:0000259" key="5">
    <source>
        <dbReference type="PROSITE" id="PS50212"/>
    </source>
</evidence>
<dbReference type="InterPro" id="IPR008937">
    <property type="entry name" value="Ras-like_GEF"/>
</dbReference>
<dbReference type="STRING" id="869754.A0A1A0HIW6"/>
<dbReference type="InterPro" id="IPR001895">
    <property type="entry name" value="RASGEF_cat_dom"/>
</dbReference>
<dbReference type="CDD" id="cd00155">
    <property type="entry name" value="RasGEF"/>
    <property type="match status" value="1"/>
</dbReference>
<dbReference type="InterPro" id="IPR000651">
    <property type="entry name" value="Ras-like_Gua-exchang_fac_N"/>
</dbReference>
<dbReference type="PANTHER" id="PTHR23113">
    <property type="entry name" value="GUANINE NUCLEOTIDE EXCHANGE FACTOR"/>
    <property type="match status" value="1"/>
</dbReference>
<feature type="compositionally biased region" description="Basic and acidic residues" evidence="3">
    <location>
        <begin position="670"/>
        <end position="682"/>
    </location>
</feature>
<dbReference type="Gene3D" id="1.20.870.10">
    <property type="entry name" value="Son of sevenless (SoS) protein Chain: S domain 1"/>
    <property type="match status" value="1"/>
</dbReference>
<comment type="caution">
    <text evidence="6">The sequence shown here is derived from an EMBL/GenBank/DDBJ whole genome shotgun (WGS) entry which is preliminary data.</text>
</comment>
<dbReference type="InterPro" id="IPR023578">
    <property type="entry name" value="Ras_GEF_dom_sf"/>
</dbReference>
<dbReference type="GO" id="GO:0005886">
    <property type="term" value="C:plasma membrane"/>
    <property type="evidence" value="ECO:0007669"/>
    <property type="project" value="TreeGrafter"/>
</dbReference>
<dbReference type="OrthoDB" id="10254377at2759"/>
<evidence type="ECO:0000313" key="7">
    <source>
        <dbReference type="Proteomes" id="UP000092555"/>
    </source>
</evidence>
<dbReference type="GeneID" id="30031559"/>
<dbReference type="Gene3D" id="1.10.840.10">
    <property type="entry name" value="Ras guanine-nucleotide exchange factors catalytic domain"/>
    <property type="match status" value="1"/>
</dbReference>
<keyword evidence="1 2" id="KW-0344">Guanine-nucleotide releasing factor</keyword>
<dbReference type="SMART" id="SM00229">
    <property type="entry name" value="RasGEFN"/>
    <property type="match status" value="1"/>
</dbReference>
<feature type="region of interest" description="Disordered" evidence="3">
    <location>
        <begin position="649"/>
        <end position="682"/>
    </location>
</feature>
<evidence type="ECO:0000256" key="2">
    <source>
        <dbReference type="PROSITE-ProRule" id="PRU00168"/>
    </source>
</evidence>
<feature type="compositionally biased region" description="Polar residues" evidence="3">
    <location>
        <begin position="1057"/>
        <end position="1082"/>
    </location>
</feature>
<dbReference type="PANTHER" id="PTHR23113:SF363">
    <property type="entry name" value="PROTEIN SON OF SEVENLESS"/>
    <property type="match status" value="1"/>
</dbReference>
<dbReference type="PROSITE" id="PS50009">
    <property type="entry name" value="RASGEF_CAT"/>
    <property type="match status" value="1"/>
</dbReference>
<sequence>MHQAPSCSASLPERSVSEDGTFCESFNDAISRLGHDLEVASAPEAAGLFSARPGSAQSGANGGLNESIFDDVRYFPCLRADQSAVAKFDGKQPEVLLHATLRALVVQLTSPEVIDYNLICDFFLTYRTFTDAAAVLTLLLTRLVWALQYIGSGLPPRQKLGQLVLLRTFVVLRHWILNYFLDDFRPDARLCDMFARRLNHITGELRLVHSGMAFEVKVLADLKTHWLAQLAEFFGAAAARDASTPVFAVPLPMAPEYFEARRLPKSSTEVSLHTNPSFRRLAMLSLYDPKPHHRGPWPDGVASPENGPLPISNLVSQHQSSRVSLDTKMAAFHTRRGAAGAAPTPLAARREPVAPKHNHMNLKDSSLALKKTTAVHQNTPRAAGPVRPGFATNGRVKLPSPRIAAVVPLAPLENTGLGGRADPQPPAPHDLAEPGRRKSLKRIVEDWTRAFDKSTFSPEPDLDTPIDTAFEHAPTYANAPREIAARVDVLSARIVDELEFVIRYYIADTPPAVSQKSAPDAVDRRSIALSPSENIAGAPMPTALEKDRTRASAATTKDLSIQDISELNIEKIDNLFSQSSIGDRPRDLAGLLRLRPHDSLGSAAIELSKQSKHSSFAGKVTSINWNDDGNLFLDNSALLCDSSARPGTQFYDTSGDANDMGPARPQNSRPENRSSDFDSSDADRYDKEVLDLGIAISPQSLKRKRAQRFSLHHQFAAGSLGKAAPSLLRNSSDSFHTHRSMKSYMSYDSALSASSEHSESDQHSANLKKKHGYHDLRRLAQDGNPQNLIFTRLSTSSNISASGQRVKISMASHLSRTSSLIKKNSRVSALCALMELPFNLVHESYASTSTRAFVQDDSGKLVDLSLSSVFSNAVVKEQLCVQDSADDSIRMSSASVAIPGMNNNILRELASIPDETFTTKNPIQYALFKLEGRYNSSEILDMHRDTTQPNAEDAERPQTAFLNEGKIVERAATVKSDVERESVGDAAQKGAIDTVLLSSTPEPSVSPPDSDDVFHDTDDILDEINNANTEDVIGYSSDIEYELKNRPITPIKKRSRSTLLLSQPTSNGAPTTVPNSESSTPDSLLNPKLVLDVYQLATENLTVKQVLAAGSHVSFILSYTPRAIAEHFTMIERDMMQDIDWKELIELQWNKDLTPVNSWLEIIVNDEYYNKNKGVNLVIARFNLVVNWIISEILLTKTQEERCEVATRFIHVAYHSYEMQNFSSLMQVVLALTSGKVSKLQSTWDSIDPSDILALKHLEKVTSPLKNFVSMRVSTNQIKPSKGCIPFLGLYLSDLIFNAERPKYVKKKELAKNTMAGAEVEKMINFARFRTSVHIVKSLSQSIEWSQNYDFAVDEELLRKCLYITSLDEEEMNICLKQTETQPADGH</sequence>
<proteinExistence type="predicted"/>
<feature type="region of interest" description="Disordered" evidence="3">
    <location>
        <begin position="1054"/>
        <end position="1082"/>
    </location>
</feature>
<dbReference type="EMBL" id="LXTC01000001">
    <property type="protein sequence ID" value="OBA23827.1"/>
    <property type="molecule type" value="Genomic_DNA"/>
</dbReference>